<dbReference type="Pfam" id="PF03466">
    <property type="entry name" value="LysR_substrate"/>
    <property type="match status" value="1"/>
</dbReference>
<keyword evidence="2" id="KW-0805">Transcription regulation</keyword>
<dbReference type="RefSeq" id="WP_073109381.1">
    <property type="nucleotide sequence ID" value="NZ_FQXE01000021.1"/>
</dbReference>
<gene>
    <name evidence="6" type="ORF">SAMN04488135_1219</name>
</gene>
<dbReference type="PANTHER" id="PTHR30419:SF2">
    <property type="entry name" value="LYSR FAMILY TRANSCRIPTIONAL REGULATOR"/>
    <property type="match status" value="1"/>
</dbReference>
<evidence type="ECO:0000259" key="5">
    <source>
        <dbReference type="PROSITE" id="PS50931"/>
    </source>
</evidence>
<dbReference type="SUPFAM" id="SSF46785">
    <property type="entry name" value="Winged helix' DNA-binding domain"/>
    <property type="match status" value="1"/>
</dbReference>
<accession>A0A1M6A451</accession>
<evidence type="ECO:0000256" key="3">
    <source>
        <dbReference type="ARBA" id="ARBA00023125"/>
    </source>
</evidence>
<dbReference type="AlphaFoldDB" id="A0A1M6A451"/>
<evidence type="ECO:0000256" key="2">
    <source>
        <dbReference type="ARBA" id="ARBA00023015"/>
    </source>
</evidence>
<reference evidence="6 7" key="1">
    <citation type="submission" date="2016-11" db="EMBL/GenBank/DDBJ databases">
        <authorList>
            <person name="Jaros S."/>
            <person name="Januszkiewicz K."/>
            <person name="Wedrychowicz H."/>
        </authorList>
    </citation>
    <scope>NUCLEOTIDE SEQUENCE [LARGE SCALE GENOMIC DNA]</scope>
    <source>
        <strain evidence="6 7">CGMCC 1.10190</strain>
    </source>
</reference>
<dbReference type="InterPro" id="IPR050950">
    <property type="entry name" value="HTH-type_LysR_regulators"/>
</dbReference>
<dbReference type="STRING" id="658167.SAMN04488135_1219"/>
<keyword evidence="7" id="KW-1185">Reference proteome</keyword>
<comment type="similarity">
    <text evidence="1">Belongs to the LysR transcriptional regulatory family.</text>
</comment>
<dbReference type="Gene3D" id="3.40.190.10">
    <property type="entry name" value="Periplasmic binding protein-like II"/>
    <property type="match status" value="2"/>
</dbReference>
<dbReference type="InterPro" id="IPR036390">
    <property type="entry name" value="WH_DNA-bd_sf"/>
</dbReference>
<sequence length="296" mass="31777">MARINLHSMQILSAVSSATSLARAATDLHMTPSAISKRIAELEARFGTPLLSRHSTGVRLTPAGEIVVKYTDDLMGRVAEMSREVAELLSQQRGEIRIMSNTTAILLGLLEDITRFRVAHPGIRVMVLEGGSIEVAEAVKQNTADIGVCVKTNRMSGLLSHPYRQTDLAVVVPLAHPLASRLVLTSGDLAGYPIVWTPPIDIVDGASGASSLRGDVELAVRSFDVVLRSVKEGAGIAVIPYVAVPGTLPTGLAIVRLDLQPARFEVVVCHDPSIHSDAPKQQLIAWLASRHEQNLE</sequence>
<dbReference type="GO" id="GO:0003677">
    <property type="term" value="F:DNA binding"/>
    <property type="evidence" value="ECO:0007669"/>
    <property type="project" value="UniProtKB-KW"/>
</dbReference>
<protein>
    <submittedName>
        <fullName evidence="6">DNA-binding transcriptional regulator, LysR family</fullName>
    </submittedName>
</protein>
<dbReference type="PROSITE" id="PS50931">
    <property type="entry name" value="HTH_LYSR"/>
    <property type="match status" value="1"/>
</dbReference>
<evidence type="ECO:0000313" key="7">
    <source>
        <dbReference type="Proteomes" id="UP000184226"/>
    </source>
</evidence>
<feature type="domain" description="HTH lysR-type" evidence="5">
    <location>
        <begin position="4"/>
        <end position="61"/>
    </location>
</feature>
<dbReference type="GO" id="GO:0005829">
    <property type="term" value="C:cytosol"/>
    <property type="evidence" value="ECO:0007669"/>
    <property type="project" value="TreeGrafter"/>
</dbReference>
<dbReference type="Proteomes" id="UP000184226">
    <property type="component" value="Unassembled WGS sequence"/>
</dbReference>
<keyword evidence="3 6" id="KW-0238">DNA-binding</keyword>
<dbReference type="Pfam" id="PF00126">
    <property type="entry name" value="HTH_1"/>
    <property type="match status" value="1"/>
</dbReference>
<proteinExistence type="inferred from homology"/>
<dbReference type="SUPFAM" id="SSF53850">
    <property type="entry name" value="Periplasmic binding protein-like II"/>
    <property type="match status" value="1"/>
</dbReference>
<evidence type="ECO:0000256" key="4">
    <source>
        <dbReference type="ARBA" id="ARBA00023163"/>
    </source>
</evidence>
<dbReference type="InterPro" id="IPR000847">
    <property type="entry name" value="LysR_HTH_N"/>
</dbReference>
<evidence type="ECO:0000256" key="1">
    <source>
        <dbReference type="ARBA" id="ARBA00009437"/>
    </source>
</evidence>
<dbReference type="FunFam" id="1.10.10.10:FF:000001">
    <property type="entry name" value="LysR family transcriptional regulator"/>
    <property type="match status" value="1"/>
</dbReference>
<organism evidence="6 7">
    <name type="scientific">Pollutimonas bauzanensis</name>
    <dbReference type="NCBI Taxonomy" id="658167"/>
    <lineage>
        <taxon>Bacteria</taxon>
        <taxon>Pseudomonadati</taxon>
        <taxon>Pseudomonadota</taxon>
        <taxon>Betaproteobacteria</taxon>
        <taxon>Burkholderiales</taxon>
        <taxon>Alcaligenaceae</taxon>
        <taxon>Pollutimonas</taxon>
    </lineage>
</organism>
<dbReference type="Gene3D" id="1.10.10.10">
    <property type="entry name" value="Winged helix-like DNA-binding domain superfamily/Winged helix DNA-binding domain"/>
    <property type="match status" value="1"/>
</dbReference>
<evidence type="ECO:0000313" key="6">
    <source>
        <dbReference type="EMBL" id="SHI31240.1"/>
    </source>
</evidence>
<dbReference type="OrthoDB" id="8751315at2"/>
<dbReference type="InterPro" id="IPR005119">
    <property type="entry name" value="LysR_subst-bd"/>
</dbReference>
<name>A0A1M6A451_9BURK</name>
<dbReference type="InterPro" id="IPR036388">
    <property type="entry name" value="WH-like_DNA-bd_sf"/>
</dbReference>
<dbReference type="EMBL" id="FQXE01000021">
    <property type="protein sequence ID" value="SHI31240.1"/>
    <property type="molecule type" value="Genomic_DNA"/>
</dbReference>
<keyword evidence="4" id="KW-0804">Transcription</keyword>
<dbReference type="GO" id="GO:0003700">
    <property type="term" value="F:DNA-binding transcription factor activity"/>
    <property type="evidence" value="ECO:0007669"/>
    <property type="project" value="InterPro"/>
</dbReference>
<dbReference type="PANTHER" id="PTHR30419">
    <property type="entry name" value="HTH-TYPE TRANSCRIPTIONAL REGULATOR YBHD"/>
    <property type="match status" value="1"/>
</dbReference>